<dbReference type="Pfam" id="PF13768">
    <property type="entry name" value="VWA_3"/>
    <property type="match status" value="1"/>
</dbReference>
<evidence type="ECO:0000313" key="3">
    <source>
        <dbReference type="Proteomes" id="UP001227230"/>
    </source>
</evidence>
<dbReference type="PANTHER" id="PTHR46503">
    <property type="entry name" value="INTER-ALPHA-TRYPSIN INHIBITOR HEAVY CHAIN-LIKE PROTEIN"/>
    <property type="match status" value="1"/>
</dbReference>
<dbReference type="InterPro" id="IPR002035">
    <property type="entry name" value="VWF_A"/>
</dbReference>
<keyword evidence="3" id="KW-1185">Reference proteome</keyword>
<dbReference type="EMBL" id="CP126656">
    <property type="protein sequence ID" value="WJZ94249.1"/>
    <property type="molecule type" value="Genomic_DNA"/>
</dbReference>
<gene>
    <name evidence="2" type="ORF">VitviT2T_013124</name>
</gene>
<evidence type="ECO:0000313" key="2">
    <source>
        <dbReference type="EMBL" id="WJZ94249.1"/>
    </source>
</evidence>
<accession>A0ABY9CG28</accession>
<protein>
    <recommendedName>
        <fullName evidence="1">VWFA domain-containing protein</fullName>
    </recommendedName>
</protein>
<dbReference type="SUPFAM" id="SSF53300">
    <property type="entry name" value="vWA-like"/>
    <property type="match status" value="1"/>
</dbReference>
<organism evidence="2 3">
    <name type="scientific">Vitis vinifera</name>
    <name type="common">Grape</name>
    <dbReference type="NCBI Taxonomy" id="29760"/>
    <lineage>
        <taxon>Eukaryota</taxon>
        <taxon>Viridiplantae</taxon>
        <taxon>Streptophyta</taxon>
        <taxon>Embryophyta</taxon>
        <taxon>Tracheophyta</taxon>
        <taxon>Spermatophyta</taxon>
        <taxon>Magnoliopsida</taxon>
        <taxon>eudicotyledons</taxon>
        <taxon>Gunneridae</taxon>
        <taxon>Pentapetalae</taxon>
        <taxon>rosids</taxon>
        <taxon>Vitales</taxon>
        <taxon>Vitaceae</taxon>
        <taxon>Viteae</taxon>
        <taxon>Vitis</taxon>
    </lineage>
</organism>
<sequence length="747" mass="82668">MAEDFSTAVEYGLRLSKRIYYGKDRSASAPKPQEMEKSESQESFLPTAPMVYAVIPEPSIVDNPDVPSYQPYVHGRCDPPALIPLHMLGIAMEVDCYLDTAFISVSGTWRVHCVMGSRRCDCRVAIPMGEQGSVLGVEVDVTGRSCNSRLITEEDTKDNGKPAKTEDGRFLRWRIYTLKVPKVEGGTNLSIKFSWSQKLLYQDGQFSLIIPFSFPTCVTPAGKKIPKKEKIRLNVNSGTGTEILCKATSHLLKELRHQVGKLGFLYEAEVQTWSRADFNFSYTVSSNNIFGGALMQSPSVHDFDQREMFCFYLFPGSNISGKVFRKEVVFIVDISRSMRGRPLENTKDAVLAALLNLNTQDSFNIIAFNGDTCLFSSTMVLATKEEVGNATQWINTNFNAEGGTNILNPLSQAIEMLTKTSGSMPLIFLITDGAVEDERHICNVVEGHLRNRSPICPRICTFGIGSYCNHYFLQMLAQIGRGYYDAAYDADSIAFHMQRLFTKASSVILANITIETLEHLDSLELFPFHIPDLSSGSPLIISGRYHGEFPDSLKASGSLADMSNFTIDLKIQKAKEIPLDRVFARRQINLLTVQAWLSESKQLEERIARMSMQTGFPSEYTCMILLVTDKGKQASESVMLQEKMVDSIGQKIILLGTLGIGFGDLTATSENLPSGVEEPKPPEGTDVIFKAATNCCAMVADRICCMCFIQACSKLNNQCAIAFTQLCSALTCFGCMDCCCELCVSCG</sequence>
<feature type="domain" description="VWFA" evidence="1">
    <location>
        <begin position="327"/>
        <end position="517"/>
    </location>
</feature>
<dbReference type="CDD" id="cd01461">
    <property type="entry name" value="vWA_interalpha_trypsin_inhibitor"/>
    <property type="match status" value="1"/>
</dbReference>
<name>A0ABY9CG28_VITVI</name>
<evidence type="ECO:0000259" key="1">
    <source>
        <dbReference type="PROSITE" id="PS50234"/>
    </source>
</evidence>
<proteinExistence type="predicted"/>
<dbReference type="Gene3D" id="3.40.50.410">
    <property type="entry name" value="von Willebrand factor, type A domain"/>
    <property type="match status" value="1"/>
</dbReference>
<dbReference type="PROSITE" id="PS50234">
    <property type="entry name" value="VWFA"/>
    <property type="match status" value="1"/>
</dbReference>
<dbReference type="SMART" id="SM00327">
    <property type="entry name" value="VWA"/>
    <property type="match status" value="1"/>
</dbReference>
<reference evidence="2 3" key="1">
    <citation type="journal article" date="2023" name="Hortic Res">
        <title>The complete reference genome for grapevine (Vitis vinifera L.) genetics and breeding.</title>
        <authorList>
            <person name="Shi X."/>
            <person name="Cao S."/>
            <person name="Wang X."/>
            <person name="Huang S."/>
            <person name="Wang Y."/>
            <person name="Liu Z."/>
            <person name="Liu W."/>
            <person name="Leng X."/>
            <person name="Peng Y."/>
            <person name="Wang N."/>
            <person name="Wang Y."/>
            <person name="Ma Z."/>
            <person name="Xu X."/>
            <person name="Zhang F."/>
            <person name="Xue H."/>
            <person name="Zhong H."/>
            <person name="Wang Y."/>
            <person name="Zhang K."/>
            <person name="Velt A."/>
            <person name="Avia K."/>
            <person name="Holtgrawe D."/>
            <person name="Grimplet J."/>
            <person name="Matus J.T."/>
            <person name="Ware D."/>
            <person name="Wu X."/>
            <person name="Wang H."/>
            <person name="Liu C."/>
            <person name="Fang Y."/>
            <person name="Rustenholz C."/>
            <person name="Cheng Z."/>
            <person name="Xiao H."/>
            <person name="Zhou Y."/>
        </authorList>
    </citation>
    <scope>NUCLEOTIDE SEQUENCE [LARGE SCALE GENOMIC DNA]</scope>
    <source>
        <strain evidence="3">cv. Pinot noir / PN40024</strain>
        <tissue evidence="2">Leaf</tissue>
    </source>
</reference>
<dbReference type="Proteomes" id="UP001227230">
    <property type="component" value="Chromosome 9"/>
</dbReference>
<dbReference type="PANTHER" id="PTHR46503:SF9">
    <property type="entry name" value="INTER ALPHA-TRYPSIN INHIBITOR, HEAVY CHAIN-LIKE PROTEIN"/>
    <property type="match status" value="1"/>
</dbReference>
<dbReference type="InterPro" id="IPR036465">
    <property type="entry name" value="vWFA_dom_sf"/>
</dbReference>